<name>M4RD66_9BIFI</name>
<evidence type="ECO:0000313" key="2">
    <source>
        <dbReference type="Proteomes" id="UP000011835"/>
    </source>
</evidence>
<accession>M4RD66</accession>
<dbReference type="PATRIC" id="fig|1254439.12.peg.182"/>
<dbReference type="Proteomes" id="UP000011835">
    <property type="component" value="Chromosome"/>
</dbReference>
<sequence>MSYGTTGIRRYPSAVRSNGRITGGYLIEHHALTITLASPPQSIRQS</sequence>
<protein>
    <submittedName>
        <fullName evidence="1">Uncharacterized protein</fullName>
    </submittedName>
</protein>
<dbReference type="AlphaFoldDB" id="M4RD66"/>
<organism evidence="1 2">
    <name type="scientific">Bifidobacterium thermophilum RBL67</name>
    <dbReference type="NCBI Taxonomy" id="1254439"/>
    <lineage>
        <taxon>Bacteria</taxon>
        <taxon>Bacillati</taxon>
        <taxon>Actinomycetota</taxon>
        <taxon>Actinomycetes</taxon>
        <taxon>Bifidobacteriales</taxon>
        <taxon>Bifidobacteriaceae</taxon>
        <taxon>Bifidobacterium</taxon>
    </lineage>
</organism>
<reference evidence="1 2" key="1">
    <citation type="journal article" date="2013" name="Genome Announc.">
        <title>Complete Genome Sequence of the Probiotic Bifidobacterium thermophilum Strain RBL67.</title>
        <authorList>
            <person name="Jans C."/>
            <person name="Lacroix C."/>
            <person name="Follador R."/>
            <person name="Stevens M.J."/>
        </authorList>
    </citation>
    <scope>NUCLEOTIDE SEQUENCE [LARGE SCALE GENOMIC DNA]</scope>
    <source>
        <strain evidence="1 2">RBL67</strain>
    </source>
</reference>
<evidence type="ECO:0000313" key="1">
    <source>
        <dbReference type="EMBL" id="AGH40453.1"/>
    </source>
</evidence>
<proteinExistence type="predicted"/>
<dbReference type="KEGG" id="btp:D805_0186"/>
<dbReference type="HOGENOM" id="CLU_3180754_0_0_11"/>
<gene>
    <name evidence="1" type="ORF">D805_0186</name>
</gene>
<dbReference type="EMBL" id="CP004346">
    <property type="protein sequence ID" value="AGH40453.1"/>
    <property type="molecule type" value="Genomic_DNA"/>
</dbReference>
<keyword evidence="2" id="KW-1185">Reference proteome</keyword>